<dbReference type="EMBL" id="BAABRL010000008">
    <property type="protein sequence ID" value="GAA5496387.1"/>
    <property type="molecule type" value="Genomic_DNA"/>
</dbReference>
<accession>A0ABP9V6Y9</accession>
<proteinExistence type="predicted"/>
<evidence type="ECO:0000313" key="1">
    <source>
        <dbReference type="EMBL" id="GAA5496387.1"/>
    </source>
</evidence>
<evidence type="ECO:0000313" key="2">
    <source>
        <dbReference type="Proteomes" id="UP001424741"/>
    </source>
</evidence>
<name>A0ABP9V6Y9_9BACT</name>
<dbReference type="Proteomes" id="UP001424741">
    <property type="component" value="Unassembled WGS sequence"/>
</dbReference>
<keyword evidence="2" id="KW-1185">Reference proteome</keyword>
<comment type="caution">
    <text evidence="1">The sequence shown here is derived from an EMBL/GenBank/DDBJ whole genome shotgun (WGS) entry which is preliminary data.</text>
</comment>
<dbReference type="RefSeq" id="WP_346189069.1">
    <property type="nucleotide sequence ID" value="NZ_BAABRL010000008.1"/>
</dbReference>
<gene>
    <name evidence="1" type="ORF">Rhal01_02570</name>
</gene>
<protein>
    <submittedName>
        <fullName evidence="1">Uncharacterized protein</fullName>
    </submittedName>
</protein>
<sequence>MLRKSPFRLFGLLILLCVIAYAVTFFVSAQIPERWQELSSGMKREDVKQWITPTGDTLYQPSHGQDTWLLDRPIGQWKLIVSYNEDDTFNRASLLYSSPLFGEYTRARHYAEYDRATNKHN</sequence>
<organism evidence="1 2">
    <name type="scientific">Rubritalea halochordaticola</name>
    <dbReference type="NCBI Taxonomy" id="714537"/>
    <lineage>
        <taxon>Bacteria</taxon>
        <taxon>Pseudomonadati</taxon>
        <taxon>Verrucomicrobiota</taxon>
        <taxon>Verrucomicrobiia</taxon>
        <taxon>Verrucomicrobiales</taxon>
        <taxon>Rubritaleaceae</taxon>
        <taxon>Rubritalea</taxon>
    </lineage>
</organism>
<reference evidence="1 2" key="1">
    <citation type="submission" date="2024-02" db="EMBL/GenBank/DDBJ databases">
        <title>Rubritalea halochordaticola NBRC 107102.</title>
        <authorList>
            <person name="Ichikawa N."/>
            <person name="Katano-Makiyama Y."/>
            <person name="Hidaka K."/>
        </authorList>
    </citation>
    <scope>NUCLEOTIDE SEQUENCE [LARGE SCALE GENOMIC DNA]</scope>
    <source>
        <strain evidence="1 2">NBRC 107102</strain>
    </source>
</reference>